<keyword evidence="2" id="KW-0479">Metal-binding</keyword>
<keyword evidence="5" id="KW-0464">Manganese</keyword>
<evidence type="ECO:0000256" key="6">
    <source>
        <dbReference type="ARBA" id="ARBA00023295"/>
    </source>
</evidence>
<evidence type="ECO:0000313" key="8">
    <source>
        <dbReference type="EMBL" id="MPM70953.1"/>
    </source>
</evidence>
<evidence type="ECO:0000256" key="2">
    <source>
        <dbReference type="ARBA" id="ARBA00022723"/>
    </source>
</evidence>
<dbReference type="Pfam" id="PF11975">
    <property type="entry name" value="Glyco_hydro_4C"/>
    <property type="match status" value="1"/>
</dbReference>
<dbReference type="GO" id="GO:0016616">
    <property type="term" value="F:oxidoreductase activity, acting on the CH-OH group of donors, NAD or NADP as acceptor"/>
    <property type="evidence" value="ECO:0007669"/>
    <property type="project" value="InterPro"/>
</dbReference>
<comment type="cofactor">
    <cofactor evidence="1">
        <name>NAD(+)</name>
        <dbReference type="ChEBI" id="CHEBI:57540"/>
    </cofactor>
</comment>
<dbReference type="InterPro" id="IPR015955">
    <property type="entry name" value="Lactate_DH/Glyco_Ohase_4_C"/>
</dbReference>
<dbReference type="InterPro" id="IPR022616">
    <property type="entry name" value="Glyco_hydro_4_C"/>
</dbReference>
<dbReference type="PANTHER" id="PTHR32092:SF6">
    <property type="entry name" value="ALPHA-GALACTOSIDASE"/>
    <property type="match status" value="1"/>
</dbReference>
<dbReference type="GO" id="GO:0005975">
    <property type="term" value="P:carbohydrate metabolic process"/>
    <property type="evidence" value="ECO:0007669"/>
    <property type="project" value="InterPro"/>
</dbReference>
<feature type="domain" description="Glycosyl hydrolase family 4 C-terminal" evidence="7">
    <location>
        <begin position="2"/>
        <end position="75"/>
    </location>
</feature>
<evidence type="ECO:0000256" key="5">
    <source>
        <dbReference type="ARBA" id="ARBA00023211"/>
    </source>
</evidence>
<dbReference type="PANTHER" id="PTHR32092">
    <property type="entry name" value="6-PHOSPHO-BETA-GLUCOSIDASE-RELATED"/>
    <property type="match status" value="1"/>
</dbReference>
<dbReference type="GO" id="GO:0046872">
    <property type="term" value="F:metal ion binding"/>
    <property type="evidence" value="ECO:0007669"/>
    <property type="project" value="UniProtKB-KW"/>
</dbReference>
<dbReference type="SUPFAM" id="SSF56327">
    <property type="entry name" value="LDH C-terminal domain-like"/>
    <property type="match status" value="1"/>
</dbReference>
<keyword evidence="4" id="KW-0520">NAD</keyword>
<sequence>MQNLGLIEDLPSWLVVEVPALINRSGVNGIKMPDLPKGYLGLLRGYTSVYDLTAEAIIHEKREYAIQALLANPVVHQASHLEAMVDRVISKQQKWLGYLK</sequence>
<keyword evidence="3 8" id="KW-0378">Hydrolase</keyword>
<dbReference type="EC" id="3.2.1.20" evidence="8"/>
<evidence type="ECO:0000256" key="4">
    <source>
        <dbReference type="ARBA" id="ARBA00023027"/>
    </source>
</evidence>
<dbReference type="EMBL" id="VSSQ01023807">
    <property type="protein sequence ID" value="MPM70953.1"/>
    <property type="molecule type" value="Genomic_DNA"/>
</dbReference>
<evidence type="ECO:0000256" key="3">
    <source>
        <dbReference type="ARBA" id="ARBA00022801"/>
    </source>
</evidence>
<dbReference type="AlphaFoldDB" id="A0A645C6K2"/>
<evidence type="ECO:0000259" key="7">
    <source>
        <dbReference type="Pfam" id="PF11975"/>
    </source>
</evidence>
<accession>A0A645C6K2</accession>
<name>A0A645C6K2_9ZZZZ</name>
<reference evidence="8" key="1">
    <citation type="submission" date="2019-08" db="EMBL/GenBank/DDBJ databases">
        <authorList>
            <person name="Kucharzyk K."/>
            <person name="Murdoch R.W."/>
            <person name="Higgins S."/>
            <person name="Loffler F."/>
        </authorList>
    </citation>
    <scope>NUCLEOTIDE SEQUENCE</scope>
</reference>
<dbReference type="GO" id="GO:0004558">
    <property type="term" value="F:alpha-1,4-glucosidase activity"/>
    <property type="evidence" value="ECO:0007669"/>
    <property type="project" value="UniProtKB-EC"/>
</dbReference>
<organism evidence="8">
    <name type="scientific">bioreactor metagenome</name>
    <dbReference type="NCBI Taxonomy" id="1076179"/>
    <lineage>
        <taxon>unclassified sequences</taxon>
        <taxon>metagenomes</taxon>
        <taxon>ecological metagenomes</taxon>
    </lineage>
</organism>
<dbReference type="Gene3D" id="3.90.110.10">
    <property type="entry name" value="Lactate dehydrogenase/glycoside hydrolase, family 4, C-terminal"/>
    <property type="match status" value="1"/>
</dbReference>
<protein>
    <submittedName>
        <fullName evidence="8">Alpha-glucosidase</fullName>
        <ecNumber evidence="8">3.2.1.20</ecNumber>
    </submittedName>
</protein>
<keyword evidence="6 8" id="KW-0326">Glycosidase</keyword>
<comment type="caution">
    <text evidence="8">The sequence shown here is derived from an EMBL/GenBank/DDBJ whole genome shotgun (WGS) entry which is preliminary data.</text>
</comment>
<gene>
    <name evidence="8" type="primary">palH_3</name>
    <name evidence="8" type="ORF">SDC9_117915</name>
</gene>
<dbReference type="InterPro" id="IPR001088">
    <property type="entry name" value="Glyco_hydro_4"/>
</dbReference>
<proteinExistence type="predicted"/>
<evidence type="ECO:0000256" key="1">
    <source>
        <dbReference type="ARBA" id="ARBA00001911"/>
    </source>
</evidence>